<comment type="caution">
    <text evidence="9">The sequence shown here is derived from an EMBL/GenBank/DDBJ whole genome shotgun (WGS) entry which is preliminary data.</text>
</comment>
<dbReference type="InterPro" id="IPR008427">
    <property type="entry name" value="Extracellular_membr_CFEM_dom"/>
</dbReference>
<keyword evidence="5" id="KW-0349">Heme</keyword>
<protein>
    <recommendedName>
        <fullName evidence="8">CFEM domain-containing protein</fullName>
    </recommendedName>
</protein>
<dbReference type="SMART" id="SM00747">
    <property type="entry name" value="CFEM"/>
    <property type="match status" value="1"/>
</dbReference>
<dbReference type="VEuPathDB" id="FungiDB:CXQ85_000629"/>
<feature type="signal peptide" evidence="7">
    <location>
        <begin position="1"/>
        <end position="21"/>
    </location>
</feature>
<keyword evidence="5" id="KW-0408">Iron</keyword>
<keyword evidence="4" id="KW-1015">Disulfide bond</keyword>
<proteinExistence type="predicted"/>
<evidence type="ECO:0000256" key="6">
    <source>
        <dbReference type="SAM" id="MobiDB-lite"/>
    </source>
</evidence>
<name>A0A2V1AVV4_9ASCO</name>
<feature type="region of interest" description="Disordered" evidence="6">
    <location>
        <begin position="130"/>
        <end position="169"/>
    </location>
</feature>
<dbReference type="RefSeq" id="XP_025342586.1">
    <property type="nucleotide sequence ID" value="XM_025484371.1"/>
</dbReference>
<dbReference type="Pfam" id="PF05730">
    <property type="entry name" value="CFEM"/>
    <property type="match status" value="1"/>
</dbReference>
<dbReference type="AlphaFoldDB" id="A0A2V1AVV4"/>
<evidence type="ECO:0000313" key="10">
    <source>
        <dbReference type="Proteomes" id="UP000244309"/>
    </source>
</evidence>
<accession>A0A2V1AVV4</accession>
<evidence type="ECO:0000256" key="5">
    <source>
        <dbReference type="PROSITE-ProRule" id="PRU01356"/>
    </source>
</evidence>
<dbReference type="GO" id="GO:0005576">
    <property type="term" value="C:extracellular region"/>
    <property type="evidence" value="ECO:0007669"/>
    <property type="project" value="UniProtKB-SubCell"/>
</dbReference>
<dbReference type="GO" id="GO:0046872">
    <property type="term" value="F:metal ion binding"/>
    <property type="evidence" value="ECO:0007669"/>
    <property type="project" value="UniProtKB-UniRule"/>
</dbReference>
<comment type="caution">
    <text evidence="5">Lacks conserved residue(s) required for the propagation of feature annotation.</text>
</comment>
<evidence type="ECO:0000259" key="8">
    <source>
        <dbReference type="PROSITE" id="PS52012"/>
    </source>
</evidence>
<evidence type="ECO:0000313" key="9">
    <source>
        <dbReference type="EMBL" id="PVH21646.1"/>
    </source>
</evidence>
<reference evidence="9 10" key="1">
    <citation type="submission" date="2017-12" db="EMBL/GenBank/DDBJ databases">
        <title>Genome Sequence of a Multidrug-Resistant Candida haemulonii Isolate from a Patient with Chronic Leg Ulcers in Israel.</title>
        <authorList>
            <person name="Chow N.A."/>
            <person name="Gade L."/>
            <person name="Batra D."/>
            <person name="Rowe L.A."/>
            <person name="Ben-Ami R."/>
            <person name="Loparev V.N."/>
            <person name="Litvintseva A.P."/>
        </authorList>
    </citation>
    <scope>NUCLEOTIDE SEQUENCE [LARGE SCALE GENOMIC DNA]</scope>
    <source>
        <strain evidence="9 10">B11899</strain>
    </source>
</reference>
<dbReference type="OrthoDB" id="4095829at2759"/>
<evidence type="ECO:0000256" key="1">
    <source>
        <dbReference type="ARBA" id="ARBA00004613"/>
    </source>
</evidence>
<organism evidence="9 10">
    <name type="scientific">Candidozyma haemuli</name>
    <dbReference type="NCBI Taxonomy" id="45357"/>
    <lineage>
        <taxon>Eukaryota</taxon>
        <taxon>Fungi</taxon>
        <taxon>Dikarya</taxon>
        <taxon>Ascomycota</taxon>
        <taxon>Saccharomycotina</taxon>
        <taxon>Pichiomycetes</taxon>
        <taxon>Metschnikowiaceae</taxon>
        <taxon>Candidozyma</taxon>
    </lineage>
</organism>
<dbReference type="STRING" id="45357.A0A2V1AVV4"/>
<keyword evidence="5" id="KW-0479">Metal-binding</keyword>
<dbReference type="GeneID" id="37005962"/>
<keyword evidence="2" id="KW-0964">Secreted</keyword>
<feature type="binding site" description="axial binding residue" evidence="5">
    <location>
        <position position="45"/>
    </location>
    <ligand>
        <name>heme</name>
        <dbReference type="ChEBI" id="CHEBI:30413"/>
    </ligand>
    <ligandPart>
        <name>Fe</name>
        <dbReference type="ChEBI" id="CHEBI:18248"/>
    </ligandPart>
</feature>
<evidence type="ECO:0000256" key="4">
    <source>
        <dbReference type="ARBA" id="ARBA00023157"/>
    </source>
</evidence>
<dbReference type="EMBL" id="PKFO01000005">
    <property type="protein sequence ID" value="PVH21646.1"/>
    <property type="molecule type" value="Genomic_DNA"/>
</dbReference>
<evidence type="ECO:0000256" key="3">
    <source>
        <dbReference type="ARBA" id="ARBA00022729"/>
    </source>
</evidence>
<evidence type="ECO:0000256" key="7">
    <source>
        <dbReference type="SAM" id="SignalP"/>
    </source>
</evidence>
<feature type="domain" description="CFEM" evidence="8">
    <location>
        <begin position="1"/>
        <end position="113"/>
    </location>
</feature>
<dbReference type="Proteomes" id="UP000244309">
    <property type="component" value="Unassembled WGS sequence"/>
</dbReference>
<evidence type="ECO:0000256" key="2">
    <source>
        <dbReference type="ARBA" id="ARBA00022525"/>
    </source>
</evidence>
<dbReference type="PROSITE" id="PS52012">
    <property type="entry name" value="CFEM"/>
    <property type="match status" value="1"/>
</dbReference>
<feature type="chain" id="PRO_5016065576" description="CFEM domain-containing protein" evidence="7">
    <location>
        <begin position="22"/>
        <end position="200"/>
    </location>
</feature>
<sequence>MHGLKFTAIAAFAASVSSVMATPPACLLACVGEVEKQSKCDSLADLECICTSIGEEVEQCLEERCPNGDADTAKDAFEASCKAQGHDVSGKDSSSSSVFESSSSASSSAASSSAAASSSSAASSSVAAPSFVSSEEPTSAEEPTTAETTSAAPSTLATSSTEAEEATSSAPAAVSSFEAGAKMNAASFGVAIAGVVGALL</sequence>
<gene>
    <name evidence="9" type="ORF">CXQ85_000629</name>
</gene>
<keyword evidence="3 7" id="KW-0732">Signal</keyword>
<keyword evidence="10" id="KW-1185">Reference proteome</keyword>
<comment type="subcellular location">
    <subcellularLocation>
        <location evidence="1">Secreted</location>
    </subcellularLocation>
</comment>